<protein>
    <submittedName>
        <fullName evidence="6">Bile acid:Na+ symporter, BASS family</fullName>
    </submittedName>
</protein>
<name>A0A1M5MYS2_9GAMM</name>
<evidence type="ECO:0000256" key="5">
    <source>
        <dbReference type="SAM" id="Phobius"/>
    </source>
</evidence>
<proteinExistence type="predicted"/>
<feature type="transmembrane region" description="Helical" evidence="5">
    <location>
        <begin position="100"/>
        <end position="123"/>
    </location>
</feature>
<evidence type="ECO:0000313" key="7">
    <source>
        <dbReference type="Proteomes" id="UP000184268"/>
    </source>
</evidence>
<organism evidence="6 7">
    <name type="scientific">Ferrimonas marina</name>
    <dbReference type="NCBI Taxonomy" id="299255"/>
    <lineage>
        <taxon>Bacteria</taxon>
        <taxon>Pseudomonadati</taxon>
        <taxon>Pseudomonadota</taxon>
        <taxon>Gammaproteobacteria</taxon>
        <taxon>Alteromonadales</taxon>
        <taxon>Ferrimonadaceae</taxon>
        <taxon>Ferrimonas</taxon>
    </lineage>
</organism>
<dbReference type="Pfam" id="PF01758">
    <property type="entry name" value="SBF"/>
    <property type="match status" value="1"/>
</dbReference>
<sequence>MVELYLEHEYGVAVFQLVCAMLGMGATLTLADFGRLLQQPKAVGVGLALQLLMVPLLTFAFIWGLSPSAGVAIGIAVIAAIPGGTTSNIFTLLARGNIALSIAITVITTLICLATTPLVLQWLAASHMPLAFTMPTAQIMREILLTLLLPLALGMACFHFFPKIAPGLSRWSIRASLLGLAAIVLGSALAGRLDINAFGMANVGLVVLYTLLLWAMAAVITLLLRLPQADGTAIQLEVLVRNINLGILLKTLLFPASLASMLGDQVLFTLLLFGALQMLGAAVVIVWQRQRHPATTAERS</sequence>
<keyword evidence="2 5" id="KW-0812">Transmembrane</keyword>
<dbReference type="AlphaFoldDB" id="A0A1M5MYS2"/>
<dbReference type="PANTHER" id="PTHR10361">
    <property type="entry name" value="SODIUM-BILE ACID COTRANSPORTER"/>
    <property type="match status" value="1"/>
</dbReference>
<feature type="transmembrane region" description="Helical" evidence="5">
    <location>
        <begin position="143"/>
        <end position="161"/>
    </location>
</feature>
<feature type="transmembrane region" description="Helical" evidence="5">
    <location>
        <begin position="43"/>
        <end position="65"/>
    </location>
</feature>
<dbReference type="InterPro" id="IPR038770">
    <property type="entry name" value="Na+/solute_symporter_sf"/>
</dbReference>
<keyword evidence="3 5" id="KW-1133">Transmembrane helix</keyword>
<keyword evidence="7" id="KW-1185">Reference proteome</keyword>
<comment type="subcellular location">
    <subcellularLocation>
        <location evidence="1">Membrane</location>
        <topology evidence="1">Multi-pass membrane protein</topology>
    </subcellularLocation>
</comment>
<evidence type="ECO:0000256" key="1">
    <source>
        <dbReference type="ARBA" id="ARBA00004141"/>
    </source>
</evidence>
<dbReference type="InterPro" id="IPR004710">
    <property type="entry name" value="Bilac:Na_transpt"/>
</dbReference>
<evidence type="ECO:0000313" key="6">
    <source>
        <dbReference type="EMBL" id="SHG81893.1"/>
    </source>
</evidence>
<reference evidence="6 7" key="1">
    <citation type="submission" date="2016-11" db="EMBL/GenBank/DDBJ databases">
        <authorList>
            <person name="Jaros S."/>
            <person name="Januszkiewicz K."/>
            <person name="Wedrychowicz H."/>
        </authorList>
    </citation>
    <scope>NUCLEOTIDE SEQUENCE [LARGE SCALE GENOMIC DNA]</scope>
    <source>
        <strain evidence="6 7">DSM 16917</strain>
    </source>
</reference>
<dbReference type="InterPro" id="IPR002657">
    <property type="entry name" value="BilAc:Na_symport/Acr3"/>
</dbReference>
<feature type="transmembrane region" description="Helical" evidence="5">
    <location>
        <begin position="173"/>
        <end position="191"/>
    </location>
</feature>
<dbReference type="PANTHER" id="PTHR10361:SF28">
    <property type="entry name" value="P3 PROTEIN-RELATED"/>
    <property type="match status" value="1"/>
</dbReference>
<dbReference type="OrthoDB" id="9806785at2"/>
<dbReference type="RefSeq" id="WP_067654264.1">
    <property type="nucleotide sequence ID" value="NZ_FQXG01000001.1"/>
</dbReference>
<gene>
    <name evidence="6" type="ORF">SAMN02745129_0817</name>
</gene>
<feature type="transmembrane region" description="Helical" evidence="5">
    <location>
        <begin position="266"/>
        <end position="287"/>
    </location>
</feature>
<feature type="transmembrane region" description="Helical" evidence="5">
    <location>
        <begin position="203"/>
        <end position="226"/>
    </location>
</feature>
<dbReference type="EMBL" id="FQXG01000001">
    <property type="protein sequence ID" value="SHG81893.1"/>
    <property type="molecule type" value="Genomic_DNA"/>
</dbReference>
<dbReference type="Proteomes" id="UP000184268">
    <property type="component" value="Unassembled WGS sequence"/>
</dbReference>
<feature type="transmembrane region" description="Helical" evidence="5">
    <location>
        <begin position="238"/>
        <end position="260"/>
    </location>
</feature>
<keyword evidence="4 5" id="KW-0472">Membrane</keyword>
<feature type="transmembrane region" description="Helical" evidence="5">
    <location>
        <begin position="12"/>
        <end position="31"/>
    </location>
</feature>
<dbReference type="GO" id="GO:0016020">
    <property type="term" value="C:membrane"/>
    <property type="evidence" value="ECO:0007669"/>
    <property type="project" value="UniProtKB-SubCell"/>
</dbReference>
<feature type="transmembrane region" description="Helical" evidence="5">
    <location>
        <begin position="71"/>
        <end position="93"/>
    </location>
</feature>
<evidence type="ECO:0000256" key="3">
    <source>
        <dbReference type="ARBA" id="ARBA00022989"/>
    </source>
</evidence>
<evidence type="ECO:0000256" key="2">
    <source>
        <dbReference type="ARBA" id="ARBA00022692"/>
    </source>
</evidence>
<accession>A0A1M5MYS2</accession>
<evidence type="ECO:0000256" key="4">
    <source>
        <dbReference type="ARBA" id="ARBA00023136"/>
    </source>
</evidence>
<dbReference type="Gene3D" id="1.20.1530.20">
    <property type="match status" value="1"/>
</dbReference>